<accession>A0ABX2IMP8</accession>
<dbReference type="PROSITE" id="PS51186">
    <property type="entry name" value="GNAT"/>
    <property type="match status" value="1"/>
</dbReference>
<dbReference type="Gene3D" id="3.40.630.30">
    <property type="match status" value="1"/>
</dbReference>
<dbReference type="InterPro" id="IPR039143">
    <property type="entry name" value="GNPNAT1-like"/>
</dbReference>
<evidence type="ECO:0000313" key="3">
    <source>
        <dbReference type="Proteomes" id="UP000777935"/>
    </source>
</evidence>
<dbReference type="SUPFAM" id="SSF55729">
    <property type="entry name" value="Acyl-CoA N-acyltransferases (Nat)"/>
    <property type="match status" value="1"/>
</dbReference>
<comment type="caution">
    <text evidence="2">The sequence shown here is derived from an EMBL/GenBank/DDBJ whole genome shotgun (WGS) entry which is preliminary data.</text>
</comment>
<gene>
    <name evidence="2" type="ORF">HRQ87_05065</name>
</gene>
<feature type="domain" description="N-acetyltransferase" evidence="1">
    <location>
        <begin position="1"/>
        <end position="151"/>
    </location>
</feature>
<evidence type="ECO:0000259" key="1">
    <source>
        <dbReference type="PROSITE" id="PS51186"/>
    </source>
</evidence>
<reference evidence="2 3" key="1">
    <citation type="submission" date="2020-06" db="EMBL/GenBank/DDBJ databases">
        <title>Sulfitobacter algicola sp. nov., isolated from green algae.</title>
        <authorList>
            <person name="Wang C."/>
        </authorList>
    </citation>
    <scope>NUCLEOTIDE SEQUENCE [LARGE SCALE GENOMIC DNA]</scope>
    <source>
        <strain evidence="2 3">1151</strain>
    </source>
</reference>
<keyword evidence="3" id="KW-1185">Reference proteome</keyword>
<dbReference type="Pfam" id="PF00583">
    <property type="entry name" value="Acetyltransf_1"/>
    <property type="match status" value="1"/>
</dbReference>
<dbReference type="RefSeq" id="WP_174135910.1">
    <property type="nucleotide sequence ID" value="NZ_JABUFE010000002.1"/>
</dbReference>
<dbReference type="PANTHER" id="PTHR13355">
    <property type="entry name" value="GLUCOSAMINE 6-PHOSPHATE N-ACETYLTRANSFERASE"/>
    <property type="match status" value="1"/>
</dbReference>
<evidence type="ECO:0000313" key="2">
    <source>
        <dbReference type="EMBL" id="NSX54167.1"/>
    </source>
</evidence>
<dbReference type="CDD" id="cd04301">
    <property type="entry name" value="NAT_SF"/>
    <property type="match status" value="1"/>
</dbReference>
<dbReference type="PANTHER" id="PTHR13355:SF11">
    <property type="entry name" value="GLUCOSAMINE 6-PHOSPHATE N-ACETYLTRANSFERASE"/>
    <property type="match status" value="1"/>
</dbReference>
<organism evidence="2 3">
    <name type="scientific">Parasulfitobacter algicola</name>
    <dbReference type="NCBI Taxonomy" id="2614809"/>
    <lineage>
        <taxon>Bacteria</taxon>
        <taxon>Pseudomonadati</taxon>
        <taxon>Pseudomonadota</taxon>
        <taxon>Alphaproteobacteria</taxon>
        <taxon>Rhodobacterales</taxon>
        <taxon>Roseobacteraceae</taxon>
        <taxon>Parasulfitobacter</taxon>
    </lineage>
</organism>
<name>A0ABX2IMP8_9RHOB</name>
<dbReference type="Proteomes" id="UP000777935">
    <property type="component" value="Unassembled WGS sequence"/>
</dbReference>
<sequence>MHIRQAIRTDLENLLDLYRHLMPEDRRPSKTRAETVFDAFLKYDGSCIVLGEIDDQLVASCTLVVVPNLTRGGTPYGLIENAVTHTDFRRRGLGKMILDAATEHAWQNNCYKIMLLTGSNRSDAINFYHQAGFDQTKTGFQKRRIPPRSGL</sequence>
<proteinExistence type="predicted"/>
<dbReference type="InterPro" id="IPR016181">
    <property type="entry name" value="Acyl_CoA_acyltransferase"/>
</dbReference>
<dbReference type="InterPro" id="IPR000182">
    <property type="entry name" value="GNAT_dom"/>
</dbReference>
<dbReference type="EMBL" id="JABUFE010000002">
    <property type="protein sequence ID" value="NSX54167.1"/>
    <property type="molecule type" value="Genomic_DNA"/>
</dbReference>
<protein>
    <submittedName>
        <fullName evidence="2">GNAT family N-acetyltransferase</fullName>
    </submittedName>
</protein>